<dbReference type="PANTHER" id="PTHR11439">
    <property type="entry name" value="GAG-POL-RELATED RETROTRANSPOSON"/>
    <property type="match status" value="1"/>
</dbReference>
<reference evidence="2" key="2">
    <citation type="journal article" date="2024" name="Plant">
        <title>Genomic evolution and insights into agronomic trait innovations of Sesamum species.</title>
        <authorList>
            <person name="Miao H."/>
            <person name="Wang L."/>
            <person name="Qu L."/>
            <person name="Liu H."/>
            <person name="Sun Y."/>
            <person name="Le M."/>
            <person name="Wang Q."/>
            <person name="Wei S."/>
            <person name="Zheng Y."/>
            <person name="Lin W."/>
            <person name="Duan Y."/>
            <person name="Cao H."/>
            <person name="Xiong S."/>
            <person name="Wang X."/>
            <person name="Wei L."/>
            <person name="Li C."/>
            <person name="Ma Q."/>
            <person name="Ju M."/>
            <person name="Zhao R."/>
            <person name="Li G."/>
            <person name="Mu C."/>
            <person name="Tian Q."/>
            <person name="Mei H."/>
            <person name="Zhang T."/>
            <person name="Gao T."/>
            <person name="Zhang H."/>
        </authorList>
    </citation>
    <scope>NUCLEOTIDE SEQUENCE</scope>
    <source>
        <strain evidence="2">KEN1</strain>
    </source>
</reference>
<dbReference type="CDD" id="cd09272">
    <property type="entry name" value="RNase_HI_RT_Ty1"/>
    <property type="match status" value="1"/>
</dbReference>
<dbReference type="EMBL" id="JACGWN010000002">
    <property type="protein sequence ID" value="KAL0458711.1"/>
    <property type="molecule type" value="Genomic_DNA"/>
</dbReference>
<feature type="domain" description="Reverse transcriptase Ty1/copia-type" evidence="1">
    <location>
        <begin position="7"/>
        <end position="106"/>
    </location>
</feature>
<accession>A0AAW2Y0L3</accession>
<dbReference type="SUPFAM" id="SSF56672">
    <property type="entry name" value="DNA/RNA polymerases"/>
    <property type="match status" value="1"/>
</dbReference>
<reference evidence="2" key="1">
    <citation type="submission" date="2020-06" db="EMBL/GenBank/DDBJ databases">
        <authorList>
            <person name="Li T."/>
            <person name="Hu X."/>
            <person name="Zhang T."/>
            <person name="Song X."/>
            <person name="Zhang H."/>
            <person name="Dai N."/>
            <person name="Sheng W."/>
            <person name="Hou X."/>
            <person name="Wei L."/>
        </authorList>
    </citation>
    <scope>NUCLEOTIDE SEQUENCE</scope>
    <source>
        <strain evidence="2">KEN1</strain>
        <tissue evidence="2">Leaf</tissue>
    </source>
</reference>
<gene>
    <name evidence="2" type="ORF">Slati_0498300</name>
</gene>
<sequence>MLAMGCTQSQGDHTLFVKHSATGEVTILVVYVDDIIVTGNDPTERDSLPKCLAKEFEIKELGKMKYFLGSSIFSKHDIFLSQTKYVLDLLKETGTLGCKAASTPIEPNHKMIGDKDDTTIEKGRYQRLVGKLIYLSHTRSDIAYVVNVVNQFMHDPKERHLQAVHSILHYLKATTGRGILFKKGKELTLEAYIDVDYASSIIDRRSTSSYYCTFLGDNLVTWRSKKQPMVARSTEAEFRAMAHGVYELFWLKIILDDIRVKKGRTDETLLQ</sequence>
<name>A0AAW2Y0L3_9LAMI</name>
<comment type="caution">
    <text evidence="2">The sequence shown here is derived from an EMBL/GenBank/DDBJ whole genome shotgun (WGS) entry which is preliminary data.</text>
</comment>
<dbReference type="Pfam" id="PF07727">
    <property type="entry name" value="RVT_2"/>
    <property type="match status" value="1"/>
</dbReference>
<dbReference type="AlphaFoldDB" id="A0AAW2Y0L3"/>
<proteinExistence type="predicted"/>
<dbReference type="InterPro" id="IPR043502">
    <property type="entry name" value="DNA/RNA_pol_sf"/>
</dbReference>
<dbReference type="InterPro" id="IPR013103">
    <property type="entry name" value="RVT_2"/>
</dbReference>
<dbReference type="PANTHER" id="PTHR11439:SF470">
    <property type="entry name" value="CYSTEINE-RICH RLK (RECEPTOR-LIKE PROTEIN KINASE) 8"/>
    <property type="match status" value="1"/>
</dbReference>
<evidence type="ECO:0000259" key="1">
    <source>
        <dbReference type="Pfam" id="PF07727"/>
    </source>
</evidence>
<organism evidence="2">
    <name type="scientific">Sesamum latifolium</name>
    <dbReference type="NCBI Taxonomy" id="2727402"/>
    <lineage>
        <taxon>Eukaryota</taxon>
        <taxon>Viridiplantae</taxon>
        <taxon>Streptophyta</taxon>
        <taxon>Embryophyta</taxon>
        <taxon>Tracheophyta</taxon>
        <taxon>Spermatophyta</taxon>
        <taxon>Magnoliopsida</taxon>
        <taxon>eudicotyledons</taxon>
        <taxon>Gunneridae</taxon>
        <taxon>Pentapetalae</taxon>
        <taxon>asterids</taxon>
        <taxon>lamiids</taxon>
        <taxon>Lamiales</taxon>
        <taxon>Pedaliaceae</taxon>
        <taxon>Sesamum</taxon>
    </lineage>
</organism>
<evidence type="ECO:0000313" key="2">
    <source>
        <dbReference type="EMBL" id="KAL0458711.1"/>
    </source>
</evidence>
<protein>
    <submittedName>
        <fullName evidence="2">Retrovirus-related Pol polyprotein from transposon RE1</fullName>
    </submittedName>
</protein>